<reference evidence="2" key="1">
    <citation type="journal article" date="2021" name="Genome Biol. Evol.">
        <title>A High-Quality Reference Genome for a Parasitic Bivalve with Doubly Uniparental Inheritance (Bivalvia: Unionida).</title>
        <authorList>
            <person name="Smith C.H."/>
        </authorList>
    </citation>
    <scope>NUCLEOTIDE SEQUENCE</scope>
    <source>
        <strain evidence="2">CHS0354</strain>
    </source>
</reference>
<dbReference type="Proteomes" id="UP001195483">
    <property type="component" value="Unassembled WGS sequence"/>
</dbReference>
<feature type="transmembrane region" description="Helical" evidence="1">
    <location>
        <begin position="20"/>
        <end position="44"/>
    </location>
</feature>
<organism evidence="2 3">
    <name type="scientific">Potamilus streckersoni</name>
    <dbReference type="NCBI Taxonomy" id="2493646"/>
    <lineage>
        <taxon>Eukaryota</taxon>
        <taxon>Metazoa</taxon>
        <taxon>Spiralia</taxon>
        <taxon>Lophotrochozoa</taxon>
        <taxon>Mollusca</taxon>
        <taxon>Bivalvia</taxon>
        <taxon>Autobranchia</taxon>
        <taxon>Heteroconchia</taxon>
        <taxon>Palaeoheterodonta</taxon>
        <taxon>Unionida</taxon>
        <taxon>Unionoidea</taxon>
        <taxon>Unionidae</taxon>
        <taxon>Ambleminae</taxon>
        <taxon>Lampsilini</taxon>
        <taxon>Potamilus</taxon>
    </lineage>
</organism>
<proteinExistence type="predicted"/>
<accession>A0AAE0SGI5</accession>
<reference evidence="2" key="2">
    <citation type="journal article" date="2021" name="Genome Biol. Evol.">
        <title>Developing a high-quality reference genome for a parasitic bivalve with doubly uniparental inheritance (Bivalvia: Unionida).</title>
        <authorList>
            <person name="Smith C.H."/>
        </authorList>
    </citation>
    <scope>NUCLEOTIDE SEQUENCE</scope>
    <source>
        <strain evidence="2">CHS0354</strain>
        <tissue evidence="2">Mantle</tissue>
    </source>
</reference>
<evidence type="ECO:0000313" key="3">
    <source>
        <dbReference type="Proteomes" id="UP001195483"/>
    </source>
</evidence>
<dbReference type="EMBL" id="JAEAOA010000845">
    <property type="protein sequence ID" value="KAK3591622.1"/>
    <property type="molecule type" value="Genomic_DNA"/>
</dbReference>
<keyword evidence="1" id="KW-1133">Transmembrane helix</keyword>
<evidence type="ECO:0000313" key="2">
    <source>
        <dbReference type="EMBL" id="KAK3591622.1"/>
    </source>
</evidence>
<name>A0AAE0SGI5_9BIVA</name>
<gene>
    <name evidence="2" type="ORF">CHS0354_013806</name>
</gene>
<dbReference type="AlphaFoldDB" id="A0AAE0SGI5"/>
<keyword evidence="1" id="KW-0472">Membrane</keyword>
<comment type="caution">
    <text evidence="2">The sequence shown here is derived from an EMBL/GenBank/DDBJ whole genome shotgun (WGS) entry which is preliminary data.</text>
</comment>
<keyword evidence="1" id="KW-0812">Transmembrane</keyword>
<keyword evidence="3" id="KW-1185">Reference proteome</keyword>
<reference evidence="2" key="3">
    <citation type="submission" date="2023-05" db="EMBL/GenBank/DDBJ databases">
        <authorList>
            <person name="Smith C.H."/>
        </authorList>
    </citation>
    <scope>NUCLEOTIDE SEQUENCE</scope>
    <source>
        <strain evidence="2">CHS0354</strain>
        <tissue evidence="2">Mantle</tissue>
    </source>
</reference>
<sequence length="108" mass="11893">MPVTYTLKDASGKPTEGDDTVAYISALVSVTATSSPPLIILILISVHLTKYHLTDIIQITISKRHSLIKILKHILKIILHCPSQLCCGQRCQLCDTRCARPVKNLVSD</sequence>
<evidence type="ECO:0000256" key="1">
    <source>
        <dbReference type="SAM" id="Phobius"/>
    </source>
</evidence>
<protein>
    <submittedName>
        <fullName evidence="2">Uncharacterized protein</fullName>
    </submittedName>
</protein>